<dbReference type="PANTHER" id="PTHR10965">
    <property type="entry name" value="60S RIBOSOMAL PROTEIN L38"/>
    <property type="match status" value="1"/>
</dbReference>
<dbReference type="AlphaFoldDB" id="A0A1A9VGM8"/>
<dbReference type="Proteomes" id="UP000078200">
    <property type="component" value="Unassembled WGS sequence"/>
</dbReference>
<dbReference type="EnsemblMetazoa" id="GAUT036586-RA">
    <property type="protein sequence ID" value="GAUT036586-PA"/>
    <property type="gene ID" value="GAUT036586"/>
</dbReference>
<evidence type="ECO:0000313" key="8">
    <source>
        <dbReference type="Proteomes" id="UP000078200"/>
    </source>
</evidence>
<dbReference type="FunFam" id="3.30.720.90:FF:000001">
    <property type="entry name" value="60S ribosomal protein L38"/>
    <property type="match status" value="1"/>
</dbReference>
<reference evidence="7" key="1">
    <citation type="submission" date="2020-05" db="UniProtKB">
        <authorList>
            <consortium name="EnsemblMetazoa"/>
        </authorList>
    </citation>
    <scope>IDENTIFICATION</scope>
    <source>
        <strain evidence="7">TTRI</strain>
    </source>
</reference>
<keyword evidence="3 6" id="KW-0687">Ribonucleoprotein</keyword>
<dbReference type="GO" id="GO:0022618">
    <property type="term" value="P:protein-RNA complex assembly"/>
    <property type="evidence" value="ECO:0007669"/>
    <property type="project" value="TreeGrafter"/>
</dbReference>
<evidence type="ECO:0000256" key="5">
    <source>
        <dbReference type="ARBA" id="ARBA00035338"/>
    </source>
</evidence>
<evidence type="ECO:0000256" key="2">
    <source>
        <dbReference type="ARBA" id="ARBA00022980"/>
    </source>
</evidence>
<accession>A0A1A9VGM8</accession>
<dbReference type="GO" id="GO:0003735">
    <property type="term" value="F:structural constituent of ribosome"/>
    <property type="evidence" value="ECO:0007669"/>
    <property type="project" value="InterPro"/>
</dbReference>
<dbReference type="Pfam" id="PF01781">
    <property type="entry name" value="Ribosomal_L38e"/>
    <property type="match status" value="1"/>
</dbReference>
<dbReference type="SUPFAM" id="SSF49785">
    <property type="entry name" value="Galactose-binding domain-like"/>
    <property type="match status" value="1"/>
</dbReference>
<dbReference type="VEuPathDB" id="VectorBase:GAUT036586"/>
<dbReference type="InterPro" id="IPR038464">
    <property type="entry name" value="Ribosomal_eL38_sf"/>
</dbReference>
<dbReference type="GO" id="GO:0006412">
    <property type="term" value="P:translation"/>
    <property type="evidence" value="ECO:0007669"/>
    <property type="project" value="InterPro"/>
</dbReference>
<evidence type="ECO:0000256" key="6">
    <source>
        <dbReference type="RuleBase" id="RU003445"/>
    </source>
</evidence>
<keyword evidence="2 6" id="KW-0689">Ribosomal protein</keyword>
<organism evidence="7 8">
    <name type="scientific">Glossina austeni</name>
    <name type="common">Savannah tsetse fly</name>
    <dbReference type="NCBI Taxonomy" id="7395"/>
    <lineage>
        <taxon>Eukaryota</taxon>
        <taxon>Metazoa</taxon>
        <taxon>Ecdysozoa</taxon>
        <taxon>Arthropoda</taxon>
        <taxon>Hexapoda</taxon>
        <taxon>Insecta</taxon>
        <taxon>Pterygota</taxon>
        <taxon>Neoptera</taxon>
        <taxon>Endopterygota</taxon>
        <taxon>Diptera</taxon>
        <taxon>Brachycera</taxon>
        <taxon>Muscomorpha</taxon>
        <taxon>Hippoboscoidea</taxon>
        <taxon>Glossinidae</taxon>
        <taxon>Glossina</taxon>
    </lineage>
</organism>
<dbReference type="InterPro" id="IPR002675">
    <property type="entry name" value="Ribosomal_eL38"/>
</dbReference>
<proteinExistence type="inferred from homology"/>
<protein>
    <recommendedName>
        <fullName evidence="4">Large ribosomal subunit protein eL38</fullName>
    </recommendedName>
    <alternativeName>
        <fullName evidence="5">60S ribosomal protein L38</fullName>
    </alternativeName>
</protein>
<evidence type="ECO:0000256" key="1">
    <source>
        <dbReference type="ARBA" id="ARBA00007803"/>
    </source>
</evidence>
<dbReference type="InterPro" id="IPR008979">
    <property type="entry name" value="Galactose-bd-like_sf"/>
</dbReference>
<evidence type="ECO:0000313" key="7">
    <source>
        <dbReference type="EnsemblMetazoa" id="GAUT036586-PA"/>
    </source>
</evidence>
<dbReference type="PANTHER" id="PTHR10965:SF0">
    <property type="entry name" value="LARGE RIBOSOMAL SUBUNIT PROTEIN EL38"/>
    <property type="match status" value="1"/>
</dbReference>
<dbReference type="Gene3D" id="3.30.720.90">
    <property type="match status" value="1"/>
</dbReference>
<dbReference type="GO" id="GO:0022625">
    <property type="term" value="C:cytosolic large ribosomal subunit"/>
    <property type="evidence" value="ECO:0007669"/>
    <property type="project" value="TreeGrafter"/>
</dbReference>
<name>A0A1A9VGM8_GLOAU</name>
<evidence type="ECO:0000256" key="3">
    <source>
        <dbReference type="ARBA" id="ARBA00023274"/>
    </source>
</evidence>
<comment type="similarity">
    <text evidence="1 6">Belongs to the eukaryotic ribosomal protein eL38 family.</text>
</comment>
<keyword evidence="8" id="KW-1185">Reference proteome</keyword>
<sequence length="205" mass="23988">MEIFRRNQKSGQLDQQPTGYRERTKINLLATEKFICRVSSVLDKNVKQYGKQFLYDHLEDTSWSSSEGLPQWINIEFDEPQTIGGFSFQFQGGFAAKEAKVELYLSKDPSPYEEPFYAEDINAVQMFELKHAQFNMPREIKEVKDFLNKARRQDARAVKIKKNPNNTKFKIRCSRFLYTLVVHDKEKAEKIKQSLPPGLQVKEVK</sequence>
<evidence type="ECO:0000256" key="4">
    <source>
        <dbReference type="ARBA" id="ARBA00035235"/>
    </source>
</evidence>
<dbReference type="STRING" id="7395.A0A1A9VGM8"/>